<protein>
    <submittedName>
        <fullName evidence="2">TIGR00153 family protein</fullName>
    </submittedName>
</protein>
<evidence type="ECO:0000313" key="2">
    <source>
        <dbReference type="EMBL" id="GFM38099.1"/>
    </source>
</evidence>
<name>A0A7J0BWK1_9BACT</name>
<dbReference type="PANTHER" id="PTHR36536">
    <property type="entry name" value="UPF0111 PROTEIN HI_1603"/>
    <property type="match status" value="1"/>
</dbReference>
<dbReference type="InterPro" id="IPR002727">
    <property type="entry name" value="DUF47"/>
</dbReference>
<dbReference type="Pfam" id="PF01865">
    <property type="entry name" value="PhoU_div"/>
    <property type="match status" value="1"/>
</dbReference>
<comment type="caution">
    <text evidence="2">The sequence shown here is derived from an EMBL/GenBank/DDBJ whole genome shotgun (WGS) entry which is preliminary data.</text>
</comment>
<dbReference type="EMBL" id="BLVP01000035">
    <property type="protein sequence ID" value="GFM38099.1"/>
    <property type="molecule type" value="Genomic_DNA"/>
</dbReference>
<keyword evidence="3" id="KW-1185">Reference proteome</keyword>
<gene>
    <name evidence="2" type="ORF">DSM19430T_27830</name>
</gene>
<dbReference type="PANTHER" id="PTHR36536:SF3">
    <property type="entry name" value="UPF0111 PROTEIN HI_1603"/>
    <property type="match status" value="1"/>
</dbReference>
<dbReference type="InterPro" id="IPR038078">
    <property type="entry name" value="PhoU-like_sf"/>
</dbReference>
<sequence length="216" mass="25366">MGFGILKIQVGLQKQLDEFLNQVSEAGLLFRQGVTLYLLENEEAFDEKLEQITTVEHRGDEKRRSIEEKLYLKTLIPESRSDVLQLLERMDTLLDSCKAMLWQFKIELPDIPEEMHKDLKELAEQSMESVEAIVRSARAFFRSSPELRDHIHKVSYWEAECDKVSIRMMMALYRRDDLTLCHKSQLKDFIRRIALISDKAEDVADRLSIYAIKRML</sequence>
<evidence type="ECO:0000313" key="3">
    <source>
        <dbReference type="Proteomes" id="UP000503820"/>
    </source>
</evidence>
<comment type="similarity">
    <text evidence="1">Belongs to the UPF0111 family.</text>
</comment>
<dbReference type="InterPro" id="IPR018445">
    <property type="entry name" value="Put_Phosphate_transp_reg"/>
</dbReference>
<organism evidence="2 3">
    <name type="scientific">Desulfovibrio psychrotolerans</name>
    <dbReference type="NCBI Taxonomy" id="415242"/>
    <lineage>
        <taxon>Bacteria</taxon>
        <taxon>Pseudomonadati</taxon>
        <taxon>Thermodesulfobacteriota</taxon>
        <taxon>Desulfovibrionia</taxon>
        <taxon>Desulfovibrionales</taxon>
        <taxon>Desulfovibrionaceae</taxon>
        <taxon>Desulfovibrio</taxon>
    </lineage>
</organism>
<accession>A0A7J0BWK1</accession>
<proteinExistence type="inferred from homology"/>
<dbReference type="RefSeq" id="WP_174410727.1">
    <property type="nucleotide sequence ID" value="NZ_BLVP01000035.1"/>
</dbReference>
<dbReference type="AlphaFoldDB" id="A0A7J0BWK1"/>
<reference evidence="2 3" key="1">
    <citation type="submission" date="2020-05" db="EMBL/GenBank/DDBJ databases">
        <title>Draft genome sequence of Desulfovibrio psychrotolerans JS1T.</title>
        <authorList>
            <person name="Ueno A."/>
            <person name="Tamazawa S."/>
            <person name="Tamamura S."/>
            <person name="Murakami T."/>
            <person name="Kiyama T."/>
            <person name="Inomata H."/>
            <person name="Amano Y."/>
            <person name="Miyakawa K."/>
            <person name="Tamaki H."/>
            <person name="Naganuma T."/>
            <person name="Kaneko K."/>
        </authorList>
    </citation>
    <scope>NUCLEOTIDE SEQUENCE [LARGE SCALE GENOMIC DNA]</scope>
    <source>
        <strain evidence="2 3">JS1</strain>
    </source>
</reference>
<evidence type="ECO:0000256" key="1">
    <source>
        <dbReference type="ARBA" id="ARBA00008591"/>
    </source>
</evidence>
<dbReference type="Gene3D" id="1.20.58.220">
    <property type="entry name" value="Phosphate transport system protein phou homolog 2, domain 2"/>
    <property type="match status" value="1"/>
</dbReference>
<dbReference type="Proteomes" id="UP000503820">
    <property type="component" value="Unassembled WGS sequence"/>
</dbReference>